<keyword evidence="1" id="KW-1133">Transmembrane helix</keyword>
<reference evidence="2" key="1">
    <citation type="submission" date="2022-04" db="EMBL/GenBank/DDBJ databases">
        <title>Carnegiea gigantea Genome sequencing and assembly v2.</title>
        <authorList>
            <person name="Copetti D."/>
            <person name="Sanderson M.J."/>
            <person name="Burquez A."/>
            <person name="Wojciechowski M.F."/>
        </authorList>
    </citation>
    <scope>NUCLEOTIDE SEQUENCE</scope>
    <source>
        <strain evidence="2">SGP5-SGP5p</strain>
        <tissue evidence="2">Aerial part</tissue>
    </source>
</reference>
<protein>
    <submittedName>
        <fullName evidence="2">Uncharacterized protein</fullName>
    </submittedName>
</protein>
<evidence type="ECO:0000313" key="3">
    <source>
        <dbReference type="EMBL" id="KAJ8422341.1"/>
    </source>
</evidence>
<comment type="caution">
    <text evidence="2">The sequence shown here is derived from an EMBL/GenBank/DDBJ whole genome shotgun (WGS) entry which is preliminary data.</text>
</comment>
<evidence type="ECO:0000313" key="4">
    <source>
        <dbReference type="Proteomes" id="UP001153076"/>
    </source>
</evidence>
<proteinExistence type="predicted"/>
<feature type="transmembrane region" description="Helical" evidence="1">
    <location>
        <begin position="152"/>
        <end position="174"/>
    </location>
</feature>
<keyword evidence="1" id="KW-0472">Membrane</keyword>
<gene>
    <name evidence="3" type="ORF">Cgig2_006311</name>
    <name evidence="2" type="ORF">Cgig2_032136</name>
</gene>
<organism evidence="2 4">
    <name type="scientific">Carnegiea gigantea</name>
    <dbReference type="NCBI Taxonomy" id="171969"/>
    <lineage>
        <taxon>Eukaryota</taxon>
        <taxon>Viridiplantae</taxon>
        <taxon>Streptophyta</taxon>
        <taxon>Embryophyta</taxon>
        <taxon>Tracheophyta</taxon>
        <taxon>Spermatophyta</taxon>
        <taxon>Magnoliopsida</taxon>
        <taxon>eudicotyledons</taxon>
        <taxon>Gunneridae</taxon>
        <taxon>Pentapetalae</taxon>
        <taxon>Caryophyllales</taxon>
        <taxon>Cactineae</taxon>
        <taxon>Cactaceae</taxon>
        <taxon>Cactoideae</taxon>
        <taxon>Echinocereeae</taxon>
        <taxon>Carnegiea</taxon>
    </lineage>
</organism>
<accession>A0A9Q1GI10</accession>
<dbReference type="AlphaFoldDB" id="A0A9Q1GI10"/>
<evidence type="ECO:0000256" key="1">
    <source>
        <dbReference type="SAM" id="Phobius"/>
    </source>
</evidence>
<dbReference type="EMBL" id="JAKOGI010002288">
    <property type="protein sequence ID" value="KAJ8422341.1"/>
    <property type="molecule type" value="Genomic_DNA"/>
</dbReference>
<keyword evidence="1" id="KW-0812">Transmembrane</keyword>
<keyword evidence="4" id="KW-1185">Reference proteome</keyword>
<feature type="transmembrane region" description="Helical" evidence="1">
    <location>
        <begin position="180"/>
        <end position="204"/>
    </location>
</feature>
<dbReference type="Proteomes" id="UP001153076">
    <property type="component" value="Unassembled WGS sequence"/>
</dbReference>
<dbReference type="EMBL" id="JAKOGI010004406">
    <property type="protein sequence ID" value="KAJ8419804.1"/>
    <property type="molecule type" value="Genomic_DNA"/>
</dbReference>
<name>A0A9Q1GI10_9CARY</name>
<sequence length="205" mass="23357">MMRKMNSFITASQSNLNARAHCEKYLTEFKKLIEFDNVLNPPSSCQKGVRNKRFKSIVEKKYDQVKRRTSKKMAMNDVACSTSTPQAFFIWFDASSYFKIFSITLPTFNIPSTAPHVQQLGDQGAFPMLSSQLTYYFDPSNGMVIDIEKVSLSLFSLAAALIPSLFLFCLFDYLTRPSTWVVLLCHVLLLHSAVQPFLSLSYIFV</sequence>
<evidence type="ECO:0000313" key="2">
    <source>
        <dbReference type="EMBL" id="KAJ8419804.1"/>
    </source>
</evidence>